<comment type="similarity">
    <text evidence="2">Belongs to the UPF0718 family.</text>
</comment>
<keyword evidence="6 8" id="KW-1133">Transmembrane helix</keyword>
<feature type="transmembrane region" description="Helical" evidence="8">
    <location>
        <begin position="266"/>
        <end position="285"/>
    </location>
</feature>
<accession>A0A381TUR1</accession>
<evidence type="ECO:0000256" key="3">
    <source>
        <dbReference type="ARBA" id="ARBA00022475"/>
    </source>
</evidence>
<dbReference type="SUPFAM" id="SSF55008">
    <property type="entry name" value="HMA, heavy metal-associated domain"/>
    <property type="match status" value="1"/>
</dbReference>
<organism evidence="10">
    <name type="scientific">marine metagenome</name>
    <dbReference type="NCBI Taxonomy" id="408172"/>
    <lineage>
        <taxon>unclassified sequences</taxon>
        <taxon>metagenomes</taxon>
        <taxon>ecological metagenomes</taxon>
    </lineage>
</organism>
<keyword evidence="3" id="KW-1003">Cell membrane</keyword>
<dbReference type="InterPro" id="IPR017969">
    <property type="entry name" value="Heavy-metal-associated_CS"/>
</dbReference>
<feature type="transmembrane region" description="Helical" evidence="8">
    <location>
        <begin position="172"/>
        <end position="191"/>
    </location>
</feature>
<name>A0A381TUR1_9ZZZZ</name>
<dbReference type="Pfam" id="PF00403">
    <property type="entry name" value="HMA"/>
    <property type="match status" value="1"/>
</dbReference>
<keyword evidence="4 8" id="KW-0812">Transmembrane</keyword>
<evidence type="ECO:0000256" key="2">
    <source>
        <dbReference type="ARBA" id="ARBA00006386"/>
    </source>
</evidence>
<feature type="transmembrane region" description="Helical" evidence="8">
    <location>
        <begin position="239"/>
        <end position="259"/>
    </location>
</feature>
<evidence type="ECO:0000256" key="4">
    <source>
        <dbReference type="ARBA" id="ARBA00022692"/>
    </source>
</evidence>
<sequence length="406" mass="43918">MNIEILIKYWNGISSLFLEMAPYLMLGFLISGLLYIVISKETIANNLGKPGALSVIKAAIFGVPMPLCSCGVIPVAASLYKRGASKGATLSFLISTPQTGVDSILITYGMLGPIFAMARPVIALITGVIGGLFTEQIISEDYTTSNKANHKHPKKTLKDAIKYAFISLPQDIAWPLIKGILMAGLITLLIPDNFFQDYGITGWSAMILMAVLSIPMYICATASVPIAAGLISSGIEPGAAFVFLMAGPATNIATISVIINTLGKKIVYIYLSTIFTCSIIFGALINKFIIINLNSMHHQMNHNNWLNILSGLLLLAVCLYSILNKFFINDVIEEIDNKADVAFIVKGMTCNHCKETVTEAINTCDGIQDFTINLESGQTFIYGNNLNKQHIITSINNVGYSIGEIA</sequence>
<proteinExistence type="inferred from homology"/>
<feature type="transmembrane region" description="Helical" evidence="8">
    <location>
        <begin position="58"/>
        <end position="80"/>
    </location>
</feature>
<dbReference type="PANTHER" id="PTHR34184:SF4">
    <property type="entry name" value="UPF0718 PROTEIN YCGR"/>
    <property type="match status" value="1"/>
</dbReference>
<feature type="transmembrane region" description="Helical" evidence="8">
    <location>
        <begin position="305"/>
        <end position="323"/>
    </location>
</feature>
<evidence type="ECO:0000256" key="5">
    <source>
        <dbReference type="ARBA" id="ARBA00022723"/>
    </source>
</evidence>
<evidence type="ECO:0000313" key="10">
    <source>
        <dbReference type="EMBL" id="SVA19776.1"/>
    </source>
</evidence>
<dbReference type="PROSITE" id="PS50846">
    <property type="entry name" value="HMA_2"/>
    <property type="match status" value="1"/>
</dbReference>
<dbReference type="CDD" id="cd00371">
    <property type="entry name" value="HMA"/>
    <property type="match status" value="1"/>
</dbReference>
<keyword evidence="7 8" id="KW-0472">Membrane</keyword>
<dbReference type="Pfam" id="PF03773">
    <property type="entry name" value="ArsP_1"/>
    <property type="match status" value="1"/>
</dbReference>
<feature type="domain" description="HMA" evidence="9">
    <location>
        <begin position="339"/>
        <end position="403"/>
    </location>
</feature>
<dbReference type="InterPro" id="IPR036163">
    <property type="entry name" value="HMA_dom_sf"/>
</dbReference>
<dbReference type="PANTHER" id="PTHR34184">
    <property type="entry name" value="UPF0718 PROTEIN YCGR"/>
    <property type="match status" value="1"/>
</dbReference>
<feature type="transmembrane region" description="Helical" evidence="8">
    <location>
        <begin position="20"/>
        <end position="38"/>
    </location>
</feature>
<reference evidence="10" key="1">
    <citation type="submission" date="2018-05" db="EMBL/GenBank/DDBJ databases">
        <authorList>
            <person name="Lanie J.A."/>
            <person name="Ng W.-L."/>
            <person name="Kazmierczak K.M."/>
            <person name="Andrzejewski T.M."/>
            <person name="Davidsen T.M."/>
            <person name="Wayne K.J."/>
            <person name="Tettelin H."/>
            <person name="Glass J.I."/>
            <person name="Rusch D."/>
            <person name="Podicherti R."/>
            <person name="Tsui H.-C.T."/>
            <person name="Winkler M.E."/>
        </authorList>
    </citation>
    <scope>NUCLEOTIDE SEQUENCE</scope>
</reference>
<evidence type="ECO:0000256" key="1">
    <source>
        <dbReference type="ARBA" id="ARBA00004651"/>
    </source>
</evidence>
<dbReference type="InterPro" id="IPR005524">
    <property type="entry name" value="DUF318"/>
</dbReference>
<gene>
    <name evidence="10" type="ORF">METZ01_LOCUS72630</name>
</gene>
<dbReference type="GO" id="GO:0046872">
    <property type="term" value="F:metal ion binding"/>
    <property type="evidence" value="ECO:0007669"/>
    <property type="project" value="UniProtKB-KW"/>
</dbReference>
<dbReference type="InterPro" id="IPR052923">
    <property type="entry name" value="UPF0718"/>
</dbReference>
<protein>
    <recommendedName>
        <fullName evidence="9">HMA domain-containing protein</fullName>
    </recommendedName>
</protein>
<evidence type="ECO:0000256" key="8">
    <source>
        <dbReference type="SAM" id="Phobius"/>
    </source>
</evidence>
<dbReference type="Gene3D" id="3.30.70.100">
    <property type="match status" value="1"/>
</dbReference>
<evidence type="ECO:0000256" key="6">
    <source>
        <dbReference type="ARBA" id="ARBA00022989"/>
    </source>
</evidence>
<dbReference type="EMBL" id="UINC01005202">
    <property type="protein sequence ID" value="SVA19776.1"/>
    <property type="molecule type" value="Genomic_DNA"/>
</dbReference>
<comment type="subcellular location">
    <subcellularLocation>
        <location evidence="1">Cell membrane</location>
        <topology evidence="1">Multi-pass membrane protein</topology>
    </subcellularLocation>
</comment>
<dbReference type="InterPro" id="IPR006121">
    <property type="entry name" value="HMA_dom"/>
</dbReference>
<evidence type="ECO:0000256" key="7">
    <source>
        <dbReference type="ARBA" id="ARBA00023136"/>
    </source>
</evidence>
<dbReference type="AlphaFoldDB" id="A0A381TUR1"/>
<dbReference type="PROSITE" id="PS01047">
    <property type="entry name" value="HMA_1"/>
    <property type="match status" value="1"/>
</dbReference>
<feature type="transmembrane region" description="Helical" evidence="8">
    <location>
        <begin position="203"/>
        <end position="227"/>
    </location>
</feature>
<evidence type="ECO:0000259" key="9">
    <source>
        <dbReference type="PROSITE" id="PS50846"/>
    </source>
</evidence>
<dbReference type="GO" id="GO:0005886">
    <property type="term" value="C:plasma membrane"/>
    <property type="evidence" value="ECO:0007669"/>
    <property type="project" value="UniProtKB-SubCell"/>
</dbReference>
<keyword evidence="5" id="KW-0479">Metal-binding</keyword>